<name>A0ABR4PKB1_9HELO</name>
<organism evidence="1 2">
    <name type="scientific">Phlyctema vagabunda</name>
    <dbReference type="NCBI Taxonomy" id="108571"/>
    <lineage>
        <taxon>Eukaryota</taxon>
        <taxon>Fungi</taxon>
        <taxon>Dikarya</taxon>
        <taxon>Ascomycota</taxon>
        <taxon>Pezizomycotina</taxon>
        <taxon>Leotiomycetes</taxon>
        <taxon>Helotiales</taxon>
        <taxon>Dermateaceae</taxon>
        <taxon>Phlyctema</taxon>
    </lineage>
</organism>
<dbReference type="Proteomes" id="UP001629113">
    <property type="component" value="Unassembled WGS sequence"/>
</dbReference>
<evidence type="ECO:0000313" key="1">
    <source>
        <dbReference type="EMBL" id="KAL3423768.1"/>
    </source>
</evidence>
<dbReference type="EMBL" id="JBFCZG010000004">
    <property type="protein sequence ID" value="KAL3423768.1"/>
    <property type="molecule type" value="Genomic_DNA"/>
</dbReference>
<evidence type="ECO:0000313" key="2">
    <source>
        <dbReference type="Proteomes" id="UP001629113"/>
    </source>
</evidence>
<comment type="caution">
    <text evidence="1">The sequence shown here is derived from an EMBL/GenBank/DDBJ whole genome shotgun (WGS) entry which is preliminary data.</text>
</comment>
<proteinExistence type="predicted"/>
<gene>
    <name evidence="1" type="ORF">PVAG01_05515</name>
</gene>
<accession>A0ABR4PKB1</accession>
<protein>
    <submittedName>
        <fullName evidence="1">Uncharacterized protein</fullName>
    </submittedName>
</protein>
<reference evidence="1 2" key="1">
    <citation type="submission" date="2024-06" db="EMBL/GenBank/DDBJ databases">
        <title>Complete genome of Phlyctema vagabunda strain 19-DSS-EL-015.</title>
        <authorList>
            <person name="Fiorenzani C."/>
        </authorList>
    </citation>
    <scope>NUCLEOTIDE SEQUENCE [LARGE SCALE GENOMIC DNA]</scope>
    <source>
        <strain evidence="1 2">19-DSS-EL-015</strain>
    </source>
</reference>
<sequence>MVVYNNEVYSYLASAIPYSVRVRSDQIRPANFNQPFPLFTTRYR</sequence>
<keyword evidence="2" id="KW-1185">Reference proteome</keyword>